<evidence type="ECO:0000313" key="3">
    <source>
        <dbReference type="Proteomes" id="UP000266723"/>
    </source>
</evidence>
<evidence type="ECO:0000313" key="2">
    <source>
        <dbReference type="EMBL" id="KAF3528514.1"/>
    </source>
</evidence>
<gene>
    <name evidence="2" type="ORF">DY000_02042840</name>
</gene>
<keyword evidence="3" id="KW-1185">Reference proteome</keyword>
<evidence type="ECO:0000256" key="1">
    <source>
        <dbReference type="SAM" id="SignalP"/>
    </source>
</evidence>
<organism evidence="2 3">
    <name type="scientific">Brassica cretica</name>
    <name type="common">Mustard</name>
    <dbReference type="NCBI Taxonomy" id="69181"/>
    <lineage>
        <taxon>Eukaryota</taxon>
        <taxon>Viridiplantae</taxon>
        <taxon>Streptophyta</taxon>
        <taxon>Embryophyta</taxon>
        <taxon>Tracheophyta</taxon>
        <taxon>Spermatophyta</taxon>
        <taxon>Magnoliopsida</taxon>
        <taxon>eudicotyledons</taxon>
        <taxon>Gunneridae</taxon>
        <taxon>Pentapetalae</taxon>
        <taxon>rosids</taxon>
        <taxon>malvids</taxon>
        <taxon>Brassicales</taxon>
        <taxon>Brassicaceae</taxon>
        <taxon>Brassiceae</taxon>
        <taxon>Brassica</taxon>
    </lineage>
</organism>
<reference evidence="2 3" key="1">
    <citation type="journal article" date="2020" name="BMC Genomics">
        <title>Intraspecific diversification of the crop wild relative Brassica cretica Lam. using demographic model selection.</title>
        <authorList>
            <person name="Kioukis A."/>
            <person name="Michalopoulou V.A."/>
            <person name="Briers L."/>
            <person name="Pirintsos S."/>
            <person name="Studholme D.J."/>
            <person name="Pavlidis P."/>
            <person name="Sarris P.F."/>
        </authorList>
    </citation>
    <scope>NUCLEOTIDE SEQUENCE [LARGE SCALE GENOMIC DNA]</scope>
    <source>
        <strain evidence="3">cv. PFS-1207/04</strain>
    </source>
</reference>
<name>A0ABQ7B8D6_BRACR</name>
<proteinExistence type="predicted"/>
<accession>A0ABQ7B8D6</accession>
<feature type="chain" id="PRO_5046732776" evidence="1">
    <location>
        <begin position="26"/>
        <end position="102"/>
    </location>
</feature>
<protein>
    <submittedName>
        <fullName evidence="2">Uncharacterized protein</fullName>
    </submittedName>
</protein>
<sequence>MSSSQFTIFYIILIALIPFHEHVDGQSLNAGKETSATSGLKQLKINAYTVQDDDKEQAARRQSMLDAIEREFEAVTDSFKQLVISLRPKMRGPICKEAKDVG</sequence>
<feature type="signal peptide" evidence="1">
    <location>
        <begin position="1"/>
        <end position="25"/>
    </location>
</feature>
<comment type="caution">
    <text evidence="2">The sequence shown here is derived from an EMBL/GenBank/DDBJ whole genome shotgun (WGS) entry which is preliminary data.</text>
</comment>
<dbReference type="EMBL" id="QGKV02001507">
    <property type="protein sequence ID" value="KAF3528514.1"/>
    <property type="molecule type" value="Genomic_DNA"/>
</dbReference>
<dbReference type="Proteomes" id="UP000266723">
    <property type="component" value="Unassembled WGS sequence"/>
</dbReference>
<keyword evidence="1" id="KW-0732">Signal</keyword>